<name>A0A1E3PHU3_9ASCO</name>
<organism evidence="2 3">
    <name type="scientific">Nadsonia fulvescens var. elongata DSM 6958</name>
    <dbReference type="NCBI Taxonomy" id="857566"/>
    <lineage>
        <taxon>Eukaryota</taxon>
        <taxon>Fungi</taxon>
        <taxon>Dikarya</taxon>
        <taxon>Ascomycota</taxon>
        <taxon>Saccharomycotina</taxon>
        <taxon>Dipodascomycetes</taxon>
        <taxon>Dipodascales</taxon>
        <taxon>Dipodascales incertae sedis</taxon>
        <taxon>Nadsonia</taxon>
    </lineage>
</organism>
<evidence type="ECO:0000313" key="2">
    <source>
        <dbReference type="EMBL" id="ODQ64979.1"/>
    </source>
</evidence>
<sequence length="55" mass="6226">MMKKSSLWLFYAILYASVCSTVCRSNNDRILLSDVKSLNSREGDMNTAERTPLVP</sequence>
<evidence type="ECO:0000313" key="3">
    <source>
        <dbReference type="Proteomes" id="UP000095009"/>
    </source>
</evidence>
<dbReference type="AlphaFoldDB" id="A0A1E3PHU3"/>
<protein>
    <submittedName>
        <fullName evidence="2">Uncharacterized protein</fullName>
    </submittedName>
</protein>
<reference evidence="2 3" key="1">
    <citation type="journal article" date="2016" name="Proc. Natl. Acad. Sci. U.S.A.">
        <title>Comparative genomics of biotechnologically important yeasts.</title>
        <authorList>
            <person name="Riley R."/>
            <person name="Haridas S."/>
            <person name="Wolfe K.H."/>
            <person name="Lopes M.R."/>
            <person name="Hittinger C.T."/>
            <person name="Goeker M."/>
            <person name="Salamov A.A."/>
            <person name="Wisecaver J.H."/>
            <person name="Long T.M."/>
            <person name="Calvey C.H."/>
            <person name="Aerts A.L."/>
            <person name="Barry K.W."/>
            <person name="Choi C."/>
            <person name="Clum A."/>
            <person name="Coughlan A.Y."/>
            <person name="Deshpande S."/>
            <person name="Douglass A.P."/>
            <person name="Hanson S.J."/>
            <person name="Klenk H.-P."/>
            <person name="LaButti K.M."/>
            <person name="Lapidus A."/>
            <person name="Lindquist E.A."/>
            <person name="Lipzen A.M."/>
            <person name="Meier-Kolthoff J.P."/>
            <person name="Ohm R.A."/>
            <person name="Otillar R.P."/>
            <person name="Pangilinan J.L."/>
            <person name="Peng Y."/>
            <person name="Rokas A."/>
            <person name="Rosa C.A."/>
            <person name="Scheuner C."/>
            <person name="Sibirny A.A."/>
            <person name="Slot J.C."/>
            <person name="Stielow J.B."/>
            <person name="Sun H."/>
            <person name="Kurtzman C.P."/>
            <person name="Blackwell M."/>
            <person name="Grigoriev I.V."/>
            <person name="Jeffries T.W."/>
        </authorList>
    </citation>
    <scope>NUCLEOTIDE SEQUENCE [LARGE SCALE GENOMIC DNA]</scope>
    <source>
        <strain evidence="2 3">DSM 6958</strain>
    </source>
</reference>
<gene>
    <name evidence="2" type="ORF">NADFUDRAFT_83104</name>
</gene>
<feature type="signal peptide" evidence="1">
    <location>
        <begin position="1"/>
        <end position="20"/>
    </location>
</feature>
<accession>A0A1E3PHU3</accession>
<dbReference type="Proteomes" id="UP000095009">
    <property type="component" value="Unassembled WGS sequence"/>
</dbReference>
<keyword evidence="3" id="KW-1185">Reference proteome</keyword>
<proteinExistence type="predicted"/>
<evidence type="ECO:0000256" key="1">
    <source>
        <dbReference type="SAM" id="SignalP"/>
    </source>
</evidence>
<keyword evidence="1" id="KW-0732">Signal</keyword>
<dbReference type="EMBL" id="KV454410">
    <property type="protein sequence ID" value="ODQ64979.1"/>
    <property type="molecule type" value="Genomic_DNA"/>
</dbReference>
<feature type="chain" id="PRO_5009133877" evidence="1">
    <location>
        <begin position="21"/>
        <end position="55"/>
    </location>
</feature>